<feature type="domain" description="AIPP2-like SPOC-like" evidence="7">
    <location>
        <begin position="285"/>
        <end position="410"/>
    </location>
</feature>
<feature type="compositionally biased region" description="Polar residues" evidence="6">
    <location>
        <begin position="223"/>
        <end position="234"/>
    </location>
</feature>
<dbReference type="GO" id="GO:0034244">
    <property type="term" value="P:negative regulation of transcription elongation by RNA polymerase II"/>
    <property type="evidence" value="ECO:0007669"/>
    <property type="project" value="InterPro"/>
</dbReference>
<dbReference type="Proteomes" id="UP000541444">
    <property type="component" value="Unassembled WGS sequence"/>
</dbReference>
<feature type="compositionally biased region" description="Basic and acidic residues" evidence="6">
    <location>
        <begin position="193"/>
        <end position="202"/>
    </location>
</feature>
<evidence type="ECO:0000256" key="2">
    <source>
        <dbReference type="ARBA" id="ARBA00022771"/>
    </source>
</evidence>
<keyword evidence="4" id="KW-0805">Transcription regulation</keyword>
<keyword evidence="1" id="KW-0479">Metal-binding</keyword>
<feature type="region of interest" description="Disordered" evidence="6">
    <location>
        <begin position="88"/>
        <end position="234"/>
    </location>
</feature>
<reference evidence="8 9" key="1">
    <citation type="journal article" date="2020" name="IScience">
        <title>Genome Sequencing of the Endangered Kingdonia uniflora (Circaeasteraceae, Ranunculales) Reveals Potential Mechanisms of Evolutionary Specialization.</title>
        <authorList>
            <person name="Sun Y."/>
            <person name="Deng T."/>
            <person name="Zhang A."/>
            <person name="Moore M.J."/>
            <person name="Landis J.B."/>
            <person name="Lin N."/>
            <person name="Zhang H."/>
            <person name="Zhang X."/>
            <person name="Huang J."/>
            <person name="Zhang X."/>
            <person name="Sun H."/>
            <person name="Wang H."/>
        </authorList>
    </citation>
    <scope>NUCLEOTIDE SEQUENCE [LARGE SCALE GENOMIC DNA]</scope>
    <source>
        <strain evidence="8">TB1705</strain>
        <tissue evidence="8">Leaf</tissue>
    </source>
</reference>
<name>A0A7J7N922_9MAGN</name>
<dbReference type="GO" id="GO:0008270">
    <property type="term" value="F:zinc ion binding"/>
    <property type="evidence" value="ECO:0007669"/>
    <property type="project" value="UniProtKB-KW"/>
</dbReference>
<dbReference type="PANTHER" id="PTHR33304:SF49">
    <property type="entry name" value="OS12G0161500 PROTEIN"/>
    <property type="match status" value="1"/>
</dbReference>
<dbReference type="EMBL" id="JACGCM010000971">
    <property type="protein sequence ID" value="KAF6163637.1"/>
    <property type="molecule type" value="Genomic_DNA"/>
</dbReference>
<feature type="region of interest" description="Disordered" evidence="6">
    <location>
        <begin position="441"/>
        <end position="562"/>
    </location>
</feature>
<feature type="compositionally biased region" description="Acidic residues" evidence="6">
    <location>
        <begin position="147"/>
        <end position="158"/>
    </location>
</feature>
<protein>
    <recommendedName>
        <fullName evidence="7">AIPP2-like SPOC-like domain-containing protein</fullName>
    </recommendedName>
</protein>
<keyword evidence="3" id="KW-0862">Zinc</keyword>
<gene>
    <name evidence="8" type="ORF">GIB67_036097</name>
</gene>
<accession>A0A7J7N922</accession>
<dbReference type="GO" id="GO:0140566">
    <property type="term" value="F:histone reader activity"/>
    <property type="evidence" value="ECO:0007669"/>
    <property type="project" value="InterPro"/>
</dbReference>
<dbReference type="OrthoDB" id="1932206at2759"/>
<evidence type="ECO:0000256" key="6">
    <source>
        <dbReference type="SAM" id="MobiDB-lite"/>
    </source>
</evidence>
<evidence type="ECO:0000256" key="4">
    <source>
        <dbReference type="ARBA" id="ARBA00023015"/>
    </source>
</evidence>
<comment type="caution">
    <text evidence="8">The sequence shown here is derived from an EMBL/GenBank/DDBJ whole genome shotgun (WGS) entry which is preliminary data.</text>
</comment>
<evidence type="ECO:0000259" key="7">
    <source>
        <dbReference type="Pfam" id="PF23121"/>
    </source>
</evidence>
<organism evidence="8 9">
    <name type="scientific">Kingdonia uniflora</name>
    <dbReference type="NCBI Taxonomy" id="39325"/>
    <lineage>
        <taxon>Eukaryota</taxon>
        <taxon>Viridiplantae</taxon>
        <taxon>Streptophyta</taxon>
        <taxon>Embryophyta</taxon>
        <taxon>Tracheophyta</taxon>
        <taxon>Spermatophyta</taxon>
        <taxon>Magnoliopsida</taxon>
        <taxon>Ranunculales</taxon>
        <taxon>Circaeasteraceae</taxon>
        <taxon>Kingdonia</taxon>
    </lineage>
</organism>
<dbReference type="PANTHER" id="PTHR33304">
    <property type="match status" value="1"/>
</dbReference>
<keyword evidence="2" id="KW-0863">Zinc-finger</keyword>
<evidence type="ECO:0000256" key="5">
    <source>
        <dbReference type="ARBA" id="ARBA00023163"/>
    </source>
</evidence>
<feature type="compositionally biased region" description="Basic and acidic residues" evidence="6">
    <location>
        <begin position="100"/>
        <end position="135"/>
    </location>
</feature>
<evidence type="ECO:0000313" key="8">
    <source>
        <dbReference type="EMBL" id="KAF6163637.1"/>
    </source>
</evidence>
<evidence type="ECO:0000256" key="3">
    <source>
        <dbReference type="ARBA" id="ARBA00022833"/>
    </source>
</evidence>
<sequence>MLFFFFSYCLDIIPDADDADFTWSCVQCVSTVVTQSSISDCNSIPVFRSLQKRKGVQAAKNIQIKKKDEEDGIKSLIAHSEVQTCDVAAPSRSDCPSSSKDSRREFVKDKRLQIASDDDKKINGEDDRSAHHADEDQNYQNVQEKLVDEDGESSEEEENKCQPQTRKGNSDGHRDLKRRSVFDDEGSSDEDSEIVKEDQDSKQRKRKLIMSDVSDEEGEFSGDKQSIIASDSHGSPVSIFSFDPCNKEGKDILLQIHLDAPLPISSVDPSRGYPNYAQPFIDPAWRGCFDVESARSIRLKAHLSTKAGLKVFQGAKSLQPLLQMKMLRRRDTWPKSFEVLEPSDDHIALFFFPELERDVNSYDLLVDNIIKRDLALKTEIDNGELLVFSSRKLPEPFQRFLGKNYLWGVFRGRQALLDQKSVEHICTDAKQISEGGLKLGLRSLSNTSSSKKPSSPPPPVQPNKKPGSPLSPLQLNKKPNSPPSSIQPNKKPISPRSPLPPKTGFSLPKHILVSNTGRGDHQRGPKKSMQTSKDGRLNNTRTKQESGQALSRFAPAHRISQF</sequence>
<keyword evidence="5" id="KW-0804">Transcription</keyword>
<dbReference type="AlphaFoldDB" id="A0A7J7N922"/>
<feature type="compositionally biased region" description="Polar residues" evidence="6">
    <location>
        <begin position="471"/>
        <end position="488"/>
    </location>
</feature>
<feature type="compositionally biased region" description="Low complexity" evidence="6">
    <location>
        <begin position="443"/>
        <end position="453"/>
    </location>
</feature>
<keyword evidence="9" id="KW-1185">Reference proteome</keyword>
<feature type="compositionally biased region" description="Acidic residues" evidence="6">
    <location>
        <begin position="183"/>
        <end position="192"/>
    </location>
</feature>
<feature type="compositionally biased region" description="Polar residues" evidence="6">
    <location>
        <begin position="528"/>
        <end position="549"/>
    </location>
</feature>
<feature type="compositionally biased region" description="Basic and acidic residues" evidence="6">
    <location>
        <begin position="168"/>
        <end position="182"/>
    </location>
</feature>
<dbReference type="InterPro" id="IPR056280">
    <property type="entry name" value="AIPP2-like_SPOC"/>
</dbReference>
<proteinExistence type="predicted"/>
<dbReference type="InterPro" id="IPR049914">
    <property type="entry name" value="PHD1-3/5-6"/>
</dbReference>
<evidence type="ECO:0000256" key="1">
    <source>
        <dbReference type="ARBA" id="ARBA00022723"/>
    </source>
</evidence>
<dbReference type="Pfam" id="PF23121">
    <property type="entry name" value="SPOC_AIPP2"/>
    <property type="match status" value="1"/>
</dbReference>
<feature type="compositionally biased region" description="Low complexity" evidence="6">
    <location>
        <begin position="90"/>
        <end position="99"/>
    </location>
</feature>
<evidence type="ECO:0000313" key="9">
    <source>
        <dbReference type="Proteomes" id="UP000541444"/>
    </source>
</evidence>